<feature type="compositionally biased region" description="Basic residues" evidence="1">
    <location>
        <begin position="43"/>
        <end position="58"/>
    </location>
</feature>
<feature type="compositionally biased region" description="Polar residues" evidence="1">
    <location>
        <begin position="59"/>
        <end position="72"/>
    </location>
</feature>
<dbReference type="RefSeq" id="WP_074268273.1">
    <property type="nucleotide sequence ID" value="NZ_FSRM01000002.1"/>
</dbReference>
<organism evidence="3 4">
    <name type="scientific">Paraburkholderia phenazinium</name>
    <dbReference type="NCBI Taxonomy" id="60549"/>
    <lineage>
        <taxon>Bacteria</taxon>
        <taxon>Pseudomonadati</taxon>
        <taxon>Pseudomonadota</taxon>
        <taxon>Betaproteobacteria</taxon>
        <taxon>Burkholderiales</taxon>
        <taxon>Burkholderiaceae</taxon>
        <taxon>Paraburkholderia</taxon>
    </lineage>
</organism>
<accession>A0A1N6K930</accession>
<dbReference type="AlphaFoldDB" id="A0A1N6K930"/>
<feature type="signal peptide" evidence="2">
    <location>
        <begin position="1"/>
        <end position="20"/>
    </location>
</feature>
<dbReference type="Proteomes" id="UP000184693">
    <property type="component" value="Unassembled WGS sequence"/>
</dbReference>
<evidence type="ECO:0000256" key="1">
    <source>
        <dbReference type="SAM" id="MobiDB-lite"/>
    </source>
</evidence>
<reference evidence="3 4" key="1">
    <citation type="submission" date="2016-11" db="EMBL/GenBank/DDBJ databases">
        <authorList>
            <person name="Jaros S."/>
            <person name="Januszkiewicz K."/>
            <person name="Wedrychowicz H."/>
        </authorList>
    </citation>
    <scope>NUCLEOTIDE SEQUENCE [LARGE SCALE GENOMIC DNA]</scope>
    <source>
        <strain evidence="3 4">GAS86</strain>
    </source>
</reference>
<feature type="chain" id="PRO_5013224061" evidence="2">
    <location>
        <begin position="21"/>
        <end position="72"/>
    </location>
</feature>
<feature type="compositionally biased region" description="Polar residues" evidence="1">
    <location>
        <begin position="27"/>
        <end position="36"/>
    </location>
</feature>
<name>A0A1N6K930_9BURK</name>
<dbReference type="EMBL" id="FSRM01000002">
    <property type="protein sequence ID" value="SIO53052.1"/>
    <property type="molecule type" value="Genomic_DNA"/>
</dbReference>
<keyword evidence="2" id="KW-0732">Signal</keyword>
<evidence type="ECO:0000256" key="2">
    <source>
        <dbReference type="SAM" id="SignalP"/>
    </source>
</evidence>
<evidence type="ECO:0000313" key="3">
    <source>
        <dbReference type="EMBL" id="SIO53052.1"/>
    </source>
</evidence>
<sequence>MKFSTCLGCAALLVSVGAYAQTSQTFNFGEGQTTPHAANARPPQHKTKPKHQAAHQKRQPPQASNVNLYSRG</sequence>
<evidence type="ECO:0000313" key="4">
    <source>
        <dbReference type="Proteomes" id="UP000184693"/>
    </source>
</evidence>
<protein>
    <submittedName>
        <fullName evidence="3">Uncharacterized protein</fullName>
    </submittedName>
</protein>
<proteinExistence type="predicted"/>
<gene>
    <name evidence="3" type="ORF">SAMN05444168_6446</name>
</gene>
<dbReference type="OrthoDB" id="9115444at2"/>
<feature type="region of interest" description="Disordered" evidence="1">
    <location>
        <begin position="27"/>
        <end position="72"/>
    </location>
</feature>